<feature type="transmembrane region" description="Helical" evidence="16">
    <location>
        <begin position="72"/>
        <end position="92"/>
    </location>
</feature>
<dbReference type="PROSITE" id="PS00086">
    <property type="entry name" value="CYTOCHROME_P450"/>
    <property type="match status" value="1"/>
</dbReference>
<evidence type="ECO:0000256" key="16">
    <source>
        <dbReference type="SAM" id="Phobius"/>
    </source>
</evidence>
<dbReference type="GO" id="GO:0016020">
    <property type="term" value="C:membrane"/>
    <property type="evidence" value="ECO:0007669"/>
    <property type="project" value="UniProtKB-SubCell"/>
</dbReference>
<sequence length="569" mass="63407">MHRRVPVGPHSSAVHEFIERGASGRPRRRFHFALFAILVSSSVPPGAPRVCTRAARPGTVPEMGEGVAGPAAMWWAAAAAVVLVGGAVLLLLDAAARALHGWYREASLGAARRARLPPGDMGWPFIGAMWAFLRAFKSGKPDAFVASFIRRFGRTGVYRTFMFSSPTILVATPEACKQVLMDDDSFVTGWPKATVALIGPKSFVAMPYDEHRRLRKLTAAPINGFDALTAYLPFIDRTVRSSLRAWAGASADGGEVAFLTELRRMTFKIIVQIFLGGAGEATMRALERSYTDLNYGMRAMAINLPGFAYRRALGARRRLVSVLQGVLDERRASTAKGFTRSSSMDMMDRLIEAEDERGRRLDDDEIIDILIMYLNAGHESSGHITMWATVFLQENPDIFAKAKAEQEAIVRSIPANQQGLTLRDFRKMEYLSQVIDETLRLVNISFVSFRQATKDVCVNGFLIPKGWKVQLWYRSVHMDPQVYPDPKKFNPSRWEGHSPRAGTFLSFGLGARLCPGNDLAKLEISVFLHHFLLGYRLTRTNPNCRVRYLPHPRPVDNCLAKITKVSDDY</sequence>
<comment type="similarity">
    <text evidence="4 15">Belongs to the cytochrome P450 family.</text>
</comment>
<comment type="subcellular location">
    <subcellularLocation>
        <location evidence="2">Membrane</location>
        <topology evidence="2">Single-pass membrane protein</topology>
    </subcellularLocation>
</comment>
<keyword evidence="12 16" id="KW-0472">Membrane</keyword>
<evidence type="ECO:0000256" key="12">
    <source>
        <dbReference type="ARBA" id="ARBA00023136"/>
    </source>
</evidence>
<comment type="pathway">
    <text evidence="3">Hormone biosynthesis.</text>
</comment>
<keyword evidence="10 14" id="KW-0408">Iron</keyword>
<dbReference type="PANTHER" id="PTHR24286:SF356">
    <property type="entry name" value="ENT-KAURENOIC ACID OXIDASE 2"/>
    <property type="match status" value="1"/>
</dbReference>
<evidence type="ECO:0000256" key="3">
    <source>
        <dbReference type="ARBA" id="ARBA00004972"/>
    </source>
</evidence>
<evidence type="ECO:0000256" key="15">
    <source>
        <dbReference type="RuleBase" id="RU000461"/>
    </source>
</evidence>
<evidence type="ECO:0000256" key="13">
    <source>
        <dbReference type="ARBA" id="ARBA00037909"/>
    </source>
</evidence>
<feature type="binding site" description="axial binding residue" evidence="14">
    <location>
        <position position="514"/>
    </location>
    <ligand>
        <name>heme</name>
        <dbReference type="ChEBI" id="CHEBI:30413"/>
    </ligand>
    <ligandPart>
        <name>Fe</name>
        <dbReference type="ChEBI" id="CHEBI:18248"/>
    </ligandPart>
</feature>
<evidence type="ECO:0000256" key="8">
    <source>
        <dbReference type="ARBA" id="ARBA00022989"/>
    </source>
</evidence>
<dbReference type="GO" id="GO:0016125">
    <property type="term" value="P:sterol metabolic process"/>
    <property type="evidence" value="ECO:0007669"/>
    <property type="project" value="TreeGrafter"/>
</dbReference>
<dbReference type="GO" id="GO:0051777">
    <property type="term" value="F:ent-kaurenoic acid monooxygenase activity"/>
    <property type="evidence" value="ECO:0007669"/>
    <property type="project" value="TreeGrafter"/>
</dbReference>
<evidence type="ECO:0000313" key="17">
    <source>
        <dbReference type="EMBL" id="PAN33323.1"/>
    </source>
</evidence>
<dbReference type="Pfam" id="PF00067">
    <property type="entry name" value="p450"/>
    <property type="match status" value="1"/>
</dbReference>
<keyword evidence="9 15" id="KW-0560">Oxidoreductase</keyword>
<evidence type="ECO:0000256" key="14">
    <source>
        <dbReference type="PIRSR" id="PIRSR602403-1"/>
    </source>
</evidence>
<comment type="cofactor">
    <cofactor evidence="1 14">
        <name>heme</name>
        <dbReference type="ChEBI" id="CHEBI:30413"/>
    </cofactor>
</comment>
<evidence type="ECO:0008006" key="18">
    <source>
        <dbReference type="Google" id="ProtNLM"/>
    </source>
</evidence>
<dbReference type="AlphaFoldDB" id="A0A2S3I0C1"/>
<evidence type="ECO:0000256" key="6">
    <source>
        <dbReference type="ARBA" id="ARBA00022692"/>
    </source>
</evidence>
<dbReference type="InterPro" id="IPR017972">
    <property type="entry name" value="Cyt_P450_CS"/>
</dbReference>
<evidence type="ECO:0000256" key="4">
    <source>
        <dbReference type="ARBA" id="ARBA00010617"/>
    </source>
</evidence>
<organism evidence="17">
    <name type="scientific">Panicum hallii</name>
    <dbReference type="NCBI Taxonomy" id="206008"/>
    <lineage>
        <taxon>Eukaryota</taxon>
        <taxon>Viridiplantae</taxon>
        <taxon>Streptophyta</taxon>
        <taxon>Embryophyta</taxon>
        <taxon>Tracheophyta</taxon>
        <taxon>Spermatophyta</taxon>
        <taxon>Magnoliopsida</taxon>
        <taxon>Liliopsida</taxon>
        <taxon>Poales</taxon>
        <taxon>Poaceae</taxon>
        <taxon>PACMAD clade</taxon>
        <taxon>Panicoideae</taxon>
        <taxon>Panicodae</taxon>
        <taxon>Paniceae</taxon>
        <taxon>Panicinae</taxon>
        <taxon>Panicum</taxon>
        <taxon>Panicum sect. Panicum</taxon>
    </lineage>
</organism>
<dbReference type="PANTHER" id="PTHR24286">
    <property type="entry name" value="CYTOCHROME P450 26"/>
    <property type="match status" value="1"/>
</dbReference>
<name>A0A2S3I0C1_9POAL</name>
<dbReference type="InterPro" id="IPR036396">
    <property type="entry name" value="Cyt_P450_sf"/>
</dbReference>
<evidence type="ECO:0000256" key="10">
    <source>
        <dbReference type="ARBA" id="ARBA00023004"/>
    </source>
</evidence>
<dbReference type="InterPro" id="IPR001128">
    <property type="entry name" value="Cyt_P450"/>
</dbReference>
<dbReference type="GO" id="GO:0016132">
    <property type="term" value="P:brassinosteroid biosynthetic process"/>
    <property type="evidence" value="ECO:0007669"/>
    <property type="project" value="TreeGrafter"/>
</dbReference>
<evidence type="ECO:0000256" key="11">
    <source>
        <dbReference type="ARBA" id="ARBA00023033"/>
    </source>
</evidence>
<evidence type="ECO:0000256" key="5">
    <source>
        <dbReference type="ARBA" id="ARBA00022617"/>
    </source>
</evidence>
<evidence type="ECO:0000256" key="1">
    <source>
        <dbReference type="ARBA" id="ARBA00001971"/>
    </source>
</evidence>
<proteinExistence type="inferred from homology"/>
<dbReference type="SUPFAM" id="SSF48264">
    <property type="entry name" value="Cytochrome P450"/>
    <property type="match status" value="1"/>
</dbReference>
<dbReference type="GO" id="GO:0009686">
    <property type="term" value="P:gibberellin biosynthetic process"/>
    <property type="evidence" value="ECO:0007669"/>
    <property type="project" value="UniProtKB-ARBA"/>
</dbReference>
<reference evidence="17" key="1">
    <citation type="submission" date="2018-04" db="EMBL/GenBank/DDBJ databases">
        <title>WGS assembly of Panicum hallii.</title>
        <authorList>
            <person name="Lovell J."/>
            <person name="Jenkins J."/>
            <person name="Lowry D."/>
            <person name="Mamidi S."/>
            <person name="Sreedasyam A."/>
            <person name="Weng X."/>
            <person name="Barry K."/>
            <person name="Bonette J."/>
            <person name="Campitelli B."/>
            <person name="Daum C."/>
            <person name="Gordon S."/>
            <person name="Gould B."/>
            <person name="Lipzen A."/>
            <person name="Macqueen A."/>
            <person name="Palacio-Mejia J."/>
            <person name="Plott C."/>
            <person name="Shakirov E."/>
            <person name="Shu S."/>
            <person name="Yoshinaga Y."/>
            <person name="Zane M."/>
            <person name="Rokhsar D."/>
            <person name="Grimwood J."/>
            <person name="Schmutz J."/>
            <person name="Juenger T."/>
        </authorList>
    </citation>
    <scope>NUCLEOTIDE SEQUENCE [LARGE SCALE GENOMIC DNA]</scope>
    <source>
        <strain evidence="17">FIL2</strain>
    </source>
</reference>
<dbReference type="GO" id="GO:0010268">
    <property type="term" value="P:brassinosteroid homeostasis"/>
    <property type="evidence" value="ECO:0007669"/>
    <property type="project" value="TreeGrafter"/>
</dbReference>
<gene>
    <name evidence="17" type="ORF">PAHAL_6G011700</name>
</gene>
<dbReference type="Gramene" id="PAN33323">
    <property type="protein sequence ID" value="PAN33323"/>
    <property type="gene ID" value="PAHAL_6G011700"/>
</dbReference>
<dbReference type="GO" id="GO:0005783">
    <property type="term" value="C:endoplasmic reticulum"/>
    <property type="evidence" value="ECO:0007669"/>
    <property type="project" value="TreeGrafter"/>
</dbReference>
<dbReference type="GO" id="GO:0005506">
    <property type="term" value="F:iron ion binding"/>
    <property type="evidence" value="ECO:0007669"/>
    <property type="project" value="InterPro"/>
</dbReference>
<dbReference type="Proteomes" id="UP000243499">
    <property type="component" value="Chromosome 6"/>
</dbReference>
<protein>
    <recommendedName>
        <fullName evidence="18">Ent-kaurenoic acid oxidase</fullName>
    </recommendedName>
</protein>
<comment type="pathway">
    <text evidence="13">Plant hormone biosynthesis; gibberellin biosynthesis.</text>
</comment>
<evidence type="ECO:0000256" key="2">
    <source>
        <dbReference type="ARBA" id="ARBA00004167"/>
    </source>
</evidence>
<accession>A0A2S3I0C1</accession>
<keyword evidence="8 16" id="KW-1133">Transmembrane helix</keyword>
<dbReference type="PRINTS" id="PR00465">
    <property type="entry name" value="EP450IV"/>
</dbReference>
<dbReference type="Gene3D" id="1.10.630.10">
    <property type="entry name" value="Cytochrome P450"/>
    <property type="match status" value="1"/>
</dbReference>
<dbReference type="EMBL" id="CM008051">
    <property type="protein sequence ID" value="PAN33323.1"/>
    <property type="molecule type" value="Genomic_DNA"/>
</dbReference>
<keyword evidence="7 14" id="KW-0479">Metal-binding</keyword>
<dbReference type="FunFam" id="1.10.630.10:FF:000052">
    <property type="entry name" value="Ent-kaurenoic acid oxidase"/>
    <property type="match status" value="1"/>
</dbReference>
<keyword evidence="11 15" id="KW-0503">Monooxygenase</keyword>
<keyword evidence="6 16" id="KW-0812">Transmembrane</keyword>
<dbReference type="InterPro" id="IPR002403">
    <property type="entry name" value="Cyt_P450_E_grp-IV"/>
</dbReference>
<evidence type="ECO:0000256" key="7">
    <source>
        <dbReference type="ARBA" id="ARBA00022723"/>
    </source>
</evidence>
<dbReference type="GO" id="GO:0020037">
    <property type="term" value="F:heme binding"/>
    <property type="evidence" value="ECO:0007669"/>
    <property type="project" value="InterPro"/>
</dbReference>
<keyword evidence="5 14" id="KW-0349">Heme</keyword>
<evidence type="ECO:0000256" key="9">
    <source>
        <dbReference type="ARBA" id="ARBA00023002"/>
    </source>
</evidence>
<dbReference type="PRINTS" id="PR00385">
    <property type="entry name" value="P450"/>
</dbReference>